<protein>
    <submittedName>
        <fullName evidence="3">Uncharacterized protein</fullName>
    </submittedName>
</protein>
<keyword evidence="2" id="KW-1133">Transmembrane helix</keyword>
<dbReference type="Proteomes" id="UP000886796">
    <property type="component" value="Unassembled WGS sequence"/>
</dbReference>
<evidence type="ECO:0000313" key="3">
    <source>
        <dbReference type="EMBL" id="HIQ67501.1"/>
    </source>
</evidence>
<dbReference type="AlphaFoldDB" id="A0A9D0Z2T8"/>
<comment type="caution">
    <text evidence="3">The sequence shown here is derived from an EMBL/GenBank/DDBJ whole genome shotgun (WGS) entry which is preliminary data.</text>
</comment>
<keyword evidence="2" id="KW-0472">Membrane</keyword>
<evidence type="ECO:0000256" key="2">
    <source>
        <dbReference type="SAM" id="Phobius"/>
    </source>
</evidence>
<feature type="transmembrane region" description="Helical" evidence="2">
    <location>
        <begin position="534"/>
        <end position="554"/>
    </location>
</feature>
<feature type="coiled-coil region" evidence="1">
    <location>
        <begin position="45"/>
        <end position="72"/>
    </location>
</feature>
<name>A0A9D0Z2T8_9FIRM</name>
<gene>
    <name evidence="3" type="ORF">IAB74_03200</name>
</gene>
<proteinExistence type="predicted"/>
<feature type="transmembrane region" description="Helical" evidence="2">
    <location>
        <begin position="628"/>
        <end position="653"/>
    </location>
</feature>
<feature type="transmembrane region" description="Helical" evidence="2">
    <location>
        <begin position="203"/>
        <end position="223"/>
    </location>
</feature>
<keyword evidence="1" id="KW-0175">Coiled coil</keyword>
<feature type="coiled-coil region" evidence="1">
    <location>
        <begin position="451"/>
        <end position="478"/>
    </location>
</feature>
<evidence type="ECO:0000256" key="1">
    <source>
        <dbReference type="SAM" id="Coils"/>
    </source>
</evidence>
<evidence type="ECO:0000313" key="4">
    <source>
        <dbReference type="Proteomes" id="UP000886796"/>
    </source>
</evidence>
<dbReference type="EMBL" id="DVFK01000045">
    <property type="protein sequence ID" value="HIQ67501.1"/>
    <property type="molecule type" value="Genomic_DNA"/>
</dbReference>
<reference evidence="3" key="1">
    <citation type="submission" date="2020-10" db="EMBL/GenBank/DDBJ databases">
        <authorList>
            <person name="Gilroy R."/>
        </authorList>
    </citation>
    <scope>NUCLEOTIDE SEQUENCE</scope>
    <source>
        <strain evidence="3">13361</strain>
    </source>
</reference>
<accession>A0A9D0Z2T8</accession>
<feature type="transmembrane region" description="Helical" evidence="2">
    <location>
        <begin position="265"/>
        <end position="284"/>
    </location>
</feature>
<feature type="transmembrane region" description="Helical" evidence="2">
    <location>
        <begin position="408"/>
        <end position="428"/>
    </location>
</feature>
<keyword evidence="2" id="KW-0812">Transmembrane</keyword>
<feature type="transmembrane region" description="Helical" evidence="2">
    <location>
        <begin position="660"/>
        <end position="681"/>
    </location>
</feature>
<feature type="transmembrane region" description="Helical" evidence="2">
    <location>
        <begin position="574"/>
        <end position="594"/>
    </location>
</feature>
<feature type="transmembrane region" description="Helical" evidence="2">
    <location>
        <begin position="345"/>
        <end position="366"/>
    </location>
</feature>
<reference evidence="3" key="2">
    <citation type="journal article" date="2021" name="PeerJ">
        <title>Extensive microbial diversity within the chicken gut microbiome revealed by metagenomics and culture.</title>
        <authorList>
            <person name="Gilroy R."/>
            <person name="Ravi A."/>
            <person name="Getino M."/>
            <person name="Pursley I."/>
            <person name="Horton D.L."/>
            <person name="Alikhan N.F."/>
            <person name="Baker D."/>
            <person name="Gharbi K."/>
            <person name="Hall N."/>
            <person name="Watson M."/>
            <person name="Adriaenssens E.M."/>
            <person name="Foster-Nyarko E."/>
            <person name="Jarju S."/>
            <person name="Secka A."/>
            <person name="Antonio M."/>
            <person name="Oren A."/>
            <person name="Chaudhuri R.R."/>
            <person name="La Ragione R."/>
            <person name="Hildebrand F."/>
            <person name="Pallen M.J."/>
        </authorList>
    </citation>
    <scope>NUCLEOTIDE SEQUENCE</scope>
    <source>
        <strain evidence="3">13361</strain>
    </source>
</reference>
<sequence length="682" mass="75225">MKYELSKVLGQKKLCLLLALVVILNAILFYGHCTDNSKGYALGDLREAYSRADTLEQEQAELEEKMMEYLFSDSEDHAAYEAISDRMYINRAALERLRQVWGYAEYRESLVAEAQIKQMLGLFQEGFPTNSLMKGAAVYEALAHVQPQGVFLGSAEALLGWKLTDMLMLVFVLAAGLILFTYEKRLGLTRLTRPSYHGMGRLYLRKVLAAITVTAAGFVLLYGGNLAVAGGVLGFDNLGVPAQSLYGYAACPYDISVGSLLDQTFLWKFAWALVCLLVVICVCVSTPEPVLAGAVLAVLGGVAAWMNGTTSLWLRNLSLWHLSGMEKLYQGAVYLNLFTYPLDRLLAAGVFFLVAGVGAYFLGLAFHCRLLAVGARELRLPGLPRLGGHTRLFSHEVSKALGMQKGAWILLALLALQLYTYSNVSTFYSQDEVYYRSYSRQLMGLPTPEKAAFLEQEAKRLEDLAAQLEEMAERFGGDSFQFSQASQTIRDQLDAQLPFQDAQDQYNSLRPGQSYLYQTPYTRLYGPEAPRENLLNLGKLLFALALAAAGIFAVERETGVGILQKTAGKTKRIALFKGIWLAMWSALAVLAVQLPRYWGVFRAFGGLDLSAWANSAQWLTQVPDGITVLGWMLLTYLGWTALTWAAAALVCWISRKSTNTVFAVLISLAALLLPVGAALLLM</sequence>
<feature type="transmembrane region" description="Helical" evidence="2">
    <location>
        <begin position="291"/>
        <end position="314"/>
    </location>
</feature>
<feature type="transmembrane region" description="Helical" evidence="2">
    <location>
        <begin position="166"/>
        <end position="182"/>
    </location>
</feature>
<organism evidence="3 4">
    <name type="scientific">Candidatus Faecousia excrementigallinarum</name>
    <dbReference type="NCBI Taxonomy" id="2840806"/>
    <lineage>
        <taxon>Bacteria</taxon>
        <taxon>Bacillati</taxon>
        <taxon>Bacillota</taxon>
        <taxon>Clostridia</taxon>
        <taxon>Eubacteriales</taxon>
        <taxon>Oscillospiraceae</taxon>
        <taxon>Faecousia</taxon>
    </lineage>
</organism>